<feature type="compositionally biased region" description="Basic and acidic residues" evidence="17">
    <location>
        <begin position="587"/>
        <end position="622"/>
    </location>
</feature>
<evidence type="ECO:0000259" key="18">
    <source>
        <dbReference type="Pfam" id="PF03941"/>
    </source>
</evidence>
<keyword evidence="8" id="KW-0132">Cell division</keyword>
<evidence type="ECO:0000256" key="3">
    <source>
        <dbReference type="ARBA" id="ARBA00004214"/>
    </source>
</evidence>
<dbReference type="PANTHER" id="PTHR13142">
    <property type="entry name" value="INNER CENTROMERE PROTEIN"/>
    <property type="match status" value="1"/>
</dbReference>
<evidence type="ECO:0000256" key="7">
    <source>
        <dbReference type="ARBA" id="ARBA00022490"/>
    </source>
</evidence>
<accession>A0ABI8AR58</accession>
<comment type="similarity">
    <text evidence="5">Belongs to the INCENP family.</text>
</comment>
<proteinExistence type="inferred from homology"/>
<feature type="region of interest" description="Disordered" evidence="17">
    <location>
        <begin position="325"/>
        <end position="346"/>
    </location>
</feature>
<keyword evidence="14" id="KW-0539">Nucleus</keyword>
<dbReference type="Pfam" id="PF03941">
    <property type="entry name" value="INCENP_ARK-bind"/>
    <property type="match status" value="1"/>
</dbReference>
<dbReference type="InterPro" id="IPR022006">
    <property type="entry name" value="INCENP_N"/>
</dbReference>
<dbReference type="Gene3D" id="1.20.5.2230">
    <property type="match status" value="1"/>
</dbReference>
<reference evidence="20" key="2">
    <citation type="submission" date="2025-08" db="UniProtKB">
        <authorList>
            <consortium name="Ensembl"/>
        </authorList>
    </citation>
    <scope>IDENTIFICATION</scope>
    <source>
        <strain evidence="20">breed Abyssinian</strain>
    </source>
</reference>
<evidence type="ECO:0000259" key="19">
    <source>
        <dbReference type="Pfam" id="PF12178"/>
    </source>
</evidence>
<evidence type="ECO:0000256" key="11">
    <source>
        <dbReference type="ARBA" id="ARBA00022829"/>
    </source>
</evidence>
<keyword evidence="9" id="KW-0493">Microtubule</keyword>
<feature type="region of interest" description="Disordered" evidence="17">
    <location>
        <begin position="587"/>
        <end position="707"/>
    </location>
</feature>
<keyword evidence="15" id="KW-0131">Cell cycle</keyword>
<feature type="region of interest" description="Disordered" evidence="17">
    <location>
        <begin position="232"/>
        <end position="252"/>
    </location>
</feature>
<feature type="region of interest" description="Disordered" evidence="17">
    <location>
        <begin position="832"/>
        <end position="852"/>
    </location>
</feature>
<evidence type="ECO:0000256" key="8">
    <source>
        <dbReference type="ARBA" id="ARBA00022618"/>
    </source>
</evidence>
<feature type="compositionally biased region" description="Basic and acidic residues" evidence="17">
    <location>
        <begin position="629"/>
        <end position="707"/>
    </location>
</feature>
<dbReference type="PANTHER" id="PTHR13142:SF1">
    <property type="entry name" value="INNER CENTROMERE PROTEIN"/>
    <property type="match status" value="1"/>
</dbReference>
<evidence type="ECO:0000256" key="1">
    <source>
        <dbReference type="ARBA" id="ARBA00004123"/>
    </source>
</evidence>
<keyword evidence="13" id="KW-0206">Cytoskeleton</keyword>
<evidence type="ECO:0000256" key="16">
    <source>
        <dbReference type="ARBA" id="ARBA00023328"/>
    </source>
</evidence>
<feature type="compositionally biased region" description="Basic and acidic residues" evidence="17">
    <location>
        <begin position="424"/>
        <end position="439"/>
    </location>
</feature>
<keyword evidence="12" id="KW-0995">Kinetochore</keyword>
<dbReference type="InterPro" id="IPR005635">
    <property type="entry name" value="Inner_centromere_prot_ARK-bd"/>
</dbReference>
<reference evidence="20 21" key="1">
    <citation type="submission" date="2021-02" db="EMBL/GenBank/DDBJ databases">
        <title>Safari Cat Assemblies.</title>
        <authorList>
            <person name="Bredemeyer K.R."/>
            <person name="Murphy W.J."/>
        </authorList>
    </citation>
    <scope>NUCLEOTIDE SEQUENCE [LARGE SCALE GENOMIC DNA]</scope>
</reference>
<evidence type="ECO:0000256" key="2">
    <source>
        <dbReference type="ARBA" id="ARBA00004186"/>
    </source>
</evidence>
<evidence type="ECO:0000256" key="12">
    <source>
        <dbReference type="ARBA" id="ARBA00022838"/>
    </source>
</evidence>
<evidence type="ECO:0000256" key="15">
    <source>
        <dbReference type="ARBA" id="ARBA00023306"/>
    </source>
</evidence>
<evidence type="ECO:0000313" key="21">
    <source>
        <dbReference type="Proteomes" id="UP000823872"/>
    </source>
</evidence>
<feature type="domain" description="Inner centromere protein ARK-binding" evidence="18">
    <location>
        <begin position="787"/>
        <end position="810"/>
    </location>
</feature>
<sequence length="987" mass="110230">MGSTAPGPIHLLELCDQKLMEFICNVDNKDLVWLEEIEEEAQRMFTSEFSKEPELMPKTPSQKNRRKKRRVSYIQDENRDPIRKRLSRRRTRSSQLSSRHLRSKDKVEKLATVVGENGSVLRRVTRAAAAAAAAATVALAAPSPTPESPTVLAKEPENSLAQGPLVPVVEIGVSERQSAELHLGRLKSARAPSPTPSLVAAAPASHSILISDEESTPQKPETGRLASVTVSSLMATPQDPKGRGGGASRSASKLRIAQASPGPQDLAGSPASPWQERVLAPILPDNCSTPTGAHIDPQSVRRSLIAPSSPGRQVSLAQKYSLVAKQEKPVRRSSRRIGKKATEEPAASARIICHSYLERLLNIEVPQKVGPEQKRPSEEAEPAQAAEPEGPKQDRSTLWPRSATKIAISTPGSQPVAGGQETPSKGRQEPKTDQADGPKEPPQSVRRKRSYKQAVSELDEEPQLEDEELQPPRSKTPSPPCPASKVVRPLRTFLHTVQRNQMLMTPTSAPRSSVMKSFIKRNTPLRVDPKCSFVEKERQRLENLRRKEEAEQLRRQKVEEDKRRRLEEVKLKREERLRKVLQARERVEQMKEEKKKQIEQKFAQIDEKTEKVKEERLAEEKAKKKAAAKKMEEVEARRKQEEEARRLRRLQQDEEERQHQELLQKKREEEQERLRRAAEAKRLAEQREHERRREQERLQAERELQEKEKALRLERELEEKKKKEEQQRLAEERLLEEQQRKAREAAAASKGLNVTVDVQSPACTSYQMTPQGHRPPPKINPDNYGMDLNSDDSTDDEAHPRKPIPTWARGMGLGVPAQTLRRPLEPHPVGQMRVGPKHSAKPGHHPPVPPPPKPARALWNHPPAGLGGHLQEEQASLPQAHQLCRLELAAPAGPQGPQQPGLWPEEVLRPPGVPSSLHPCVCLCVRLSVGLGPSCLVFRLQGFGCVYINVLCAPGVASGAGLFGSCTWRVVGENLPSPPGLQTALCK</sequence>
<feature type="compositionally biased region" description="Basic residues" evidence="17">
    <location>
        <begin position="835"/>
        <end position="844"/>
    </location>
</feature>
<evidence type="ECO:0000256" key="9">
    <source>
        <dbReference type="ARBA" id="ARBA00022701"/>
    </source>
</evidence>
<feature type="region of interest" description="Disordered" evidence="17">
    <location>
        <begin position="765"/>
        <end position="811"/>
    </location>
</feature>
<keyword evidence="21" id="KW-1185">Reference proteome</keyword>
<organism evidence="20 21">
    <name type="scientific">Felis catus</name>
    <name type="common">Cat</name>
    <name type="synonym">Felis silvestris catus</name>
    <dbReference type="NCBI Taxonomy" id="9685"/>
    <lineage>
        <taxon>Eukaryota</taxon>
        <taxon>Metazoa</taxon>
        <taxon>Chordata</taxon>
        <taxon>Craniata</taxon>
        <taxon>Vertebrata</taxon>
        <taxon>Euteleostomi</taxon>
        <taxon>Mammalia</taxon>
        <taxon>Eutheria</taxon>
        <taxon>Laurasiatheria</taxon>
        <taxon>Carnivora</taxon>
        <taxon>Feliformia</taxon>
        <taxon>Felidae</taxon>
        <taxon>Felinae</taxon>
        <taxon>Felis</taxon>
    </lineage>
</organism>
<evidence type="ECO:0000256" key="4">
    <source>
        <dbReference type="ARBA" id="ARBA00004629"/>
    </source>
</evidence>
<feature type="domain" description="Chromosome passenger complex (CPC) protein INCENP N-terminal" evidence="19">
    <location>
        <begin position="6"/>
        <end position="41"/>
    </location>
</feature>
<keyword evidence="16" id="KW-0137">Centromere</keyword>
<dbReference type="Ensembl" id="ENSFCTT00005093144.1">
    <property type="protein sequence ID" value="ENSFCTP00005061756.1"/>
    <property type="gene ID" value="ENSFCTG00005033855.1"/>
</dbReference>
<keyword evidence="11" id="KW-0159">Chromosome partition</keyword>
<evidence type="ECO:0000256" key="13">
    <source>
        <dbReference type="ARBA" id="ARBA00023212"/>
    </source>
</evidence>
<name>A0ABI8AR58_FELCA</name>
<evidence type="ECO:0000313" key="20">
    <source>
        <dbReference type="Ensembl" id="ENSFCTP00005061756.1"/>
    </source>
</evidence>
<keyword evidence="6" id="KW-0158">Chromosome</keyword>
<protein>
    <recommendedName>
        <fullName evidence="22">Inner centromere protein</fullName>
    </recommendedName>
</protein>
<keyword evidence="10" id="KW-0498">Mitosis</keyword>
<dbReference type="Gene3D" id="1.20.5.3600">
    <property type="match status" value="1"/>
</dbReference>
<dbReference type="GeneTree" id="ENSGT00730000111073"/>
<gene>
    <name evidence="20" type="primary">INCENP</name>
</gene>
<comment type="subcellular location">
    <subcellularLocation>
        <location evidence="4">Chromosome</location>
        <location evidence="4">Centromere</location>
        <location evidence="4">Kinetochore</location>
    </subcellularLocation>
    <subcellularLocation>
        <location evidence="2">Cytoplasm</location>
        <location evidence="2">Cytoskeleton</location>
        <location evidence="2">Spindle</location>
    </subcellularLocation>
    <subcellularLocation>
        <location evidence="3">Midbody</location>
    </subcellularLocation>
    <subcellularLocation>
        <location evidence="1">Nucleus</location>
    </subcellularLocation>
</comment>
<keyword evidence="7" id="KW-0963">Cytoplasm</keyword>
<evidence type="ECO:0000256" key="10">
    <source>
        <dbReference type="ARBA" id="ARBA00022776"/>
    </source>
</evidence>
<reference evidence="20" key="3">
    <citation type="submission" date="2025-09" db="UniProtKB">
        <authorList>
            <consortium name="Ensembl"/>
        </authorList>
    </citation>
    <scope>IDENTIFICATION</scope>
    <source>
        <strain evidence="20">breed Abyssinian</strain>
    </source>
</reference>
<evidence type="ECO:0000256" key="14">
    <source>
        <dbReference type="ARBA" id="ARBA00023242"/>
    </source>
</evidence>
<evidence type="ECO:0000256" key="17">
    <source>
        <dbReference type="SAM" id="MobiDB-lite"/>
    </source>
</evidence>
<evidence type="ECO:0008006" key="22">
    <source>
        <dbReference type="Google" id="ProtNLM"/>
    </source>
</evidence>
<feature type="compositionally biased region" description="Acidic residues" evidence="17">
    <location>
        <begin position="457"/>
        <end position="469"/>
    </location>
</feature>
<evidence type="ECO:0000256" key="6">
    <source>
        <dbReference type="ARBA" id="ARBA00022454"/>
    </source>
</evidence>
<feature type="region of interest" description="Disordered" evidence="17">
    <location>
        <begin position="369"/>
        <end position="487"/>
    </location>
</feature>
<dbReference type="Pfam" id="PF12178">
    <property type="entry name" value="INCENP_N"/>
    <property type="match status" value="1"/>
</dbReference>
<evidence type="ECO:0000256" key="5">
    <source>
        <dbReference type="ARBA" id="ARBA00010042"/>
    </source>
</evidence>
<feature type="region of interest" description="Disordered" evidence="17">
    <location>
        <begin position="46"/>
        <end position="104"/>
    </location>
</feature>
<dbReference type="Proteomes" id="UP000823872">
    <property type="component" value="Chromosome D1"/>
</dbReference>